<feature type="transmembrane region" description="Helical" evidence="1">
    <location>
        <begin position="6"/>
        <end position="29"/>
    </location>
</feature>
<dbReference type="Proteomes" id="UP000271889">
    <property type="component" value="Unassembled WGS sequence"/>
</dbReference>
<keyword evidence="1" id="KW-0812">Transmembrane</keyword>
<organism evidence="2 3">
    <name type="scientific">Cylicostephanus goldi</name>
    <name type="common">Nematode worm</name>
    <dbReference type="NCBI Taxonomy" id="71465"/>
    <lineage>
        <taxon>Eukaryota</taxon>
        <taxon>Metazoa</taxon>
        <taxon>Ecdysozoa</taxon>
        <taxon>Nematoda</taxon>
        <taxon>Chromadorea</taxon>
        <taxon>Rhabditida</taxon>
        <taxon>Rhabditina</taxon>
        <taxon>Rhabditomorpha</taxon>
        <taxon>Strongyloidea</taxon>
        <taxon>Strongylidae</taxon>
        <taxon>Cylicostephanus</taxon>
    </lineage>
</organism>
<reference evidence="2 3" key="1">
    <citation type="submission" date="2018-11" db="EMBL/GenBank/DDBJ databases">
        <authorList>
            <consortium name="Pathogen Informatics"/>
        </authorList>
    </citation>
    <scope>NUCLEOTIDE SEQUENCE [LARGE SCALE GENOMIC DNA]</scope>
</reference>
<dbReference type="EMBL" id="UYRV01010661">
    <property type="protein sequence ID" value="VDK57588.1"/>
    <property type="molecule type" value="Genomic_DNA"/>
</dbReference>
<evidence type="ECO:0000313" key="3">
    <source>
        <dbReference type="Proteomes" id="UP000271889"/>
    </source>
</evidence>
<keyword evidence="1" id="KW-1133">Transmembrane helix</keyword>
<proteinExistence type="predicted"/>
<protein>
    <submittedName>
        <fullName evidence="2">Uncharacterized protein</fullName>
    </submittedName>
</protein>
<sequence>MGNLSFLITDLIILTLQFTCIISNGFVLFMYLRVKRLRKNLALRMVVFLSVTDTMLAVTGKYQYFINVAVPQSLRQ</sequence>
<keyword evidence="1" id="KW-0472">Membrane</keyword>
<gene>
    <name evidence="2" type="ORF">CGOC_LOCUS4042</name>
</gene>
<evidence type="ECO:0000256" key="1">
    <source>
        <dbReference type="SAM" id="Phobius"/>
    </source>
</evidence>
<keyword evidence="3" id="KW-1185">Reference proteome</keyword>
<dbReference type="OrthoDB" id="10546897at2759"/>
<dbReference type="AlphaFoldDB" id="A0A3P6SVI0"/>
<accession>A0A3P6SVI0</accession>
<name>A0A3P6SVI0_CYLGO</name>
<evidence type="ECO:0000313" key="2">
    <source>
        <dbReference type="EMBL" id="VDK57588.1"/>
    </source>
</evidence>